<dbReference type="RefSeq" id="XP_725591.3">
    <property type="nucleotide sequence ID" value="XM_720498.3"/>
</dbReference>
<name>A0A4V0KL60_PLAYE</name>
<feature type="compositionally biased region" description="Low complexity" evidence="2">
    <location>
        <begin position="767"/>
        <end position="786"/>
    </location>
</feature>
<dbReference type="VEuPathDB" id="PlasmoDB:PY17X_0920300"/>
<sequence>MGNKCSCIEISNEKYKCLQDEEYLKTHGFRSMGLEEIETNIIESNEEDDYFYRYENKKNEIDQGKEMKENETDCIVNVKRILNYIKEYESDFLLFFNEKNSTSIIFLKYIIMNYITYIMYIDTGVIYIGEINENNEKNGLGIIITPDQCIYIGEFDNDKITGFGLYIHYSKSKYIGYWKYGKANSYGIFIHPDGTFYKGLWLNDKQNKKGIEYVNNNYIFLGNYIKGEKNGFGAFIWKNESIYIGHIKNNFFNKRGIYFLNKNKIYISKWKYNCLHGKCEIFWLDKRQYLGYHKNNNKEGIGIYKWNDGRIYFGNWSNNKQDGHGIFIIIKNFKNYEKYINNPFFLFFKNTEKIKKYFLLNIKKEEFLQTGQINQLVQKIQNNCHNYNFYYFLLTLLHINYYELCSTYFEFLRIKKLNNFKYNFEFYRKINTHISSATNEYIIGNLSGNNPQISNAFFWLNPEEKFNKDELKNKKNIKNGEPIKQVRVVSNIENITYTHEKENKTTVPLRYQQNENDFEDIENLKNYLNSINLSYINESDINMQHPLFSYASNNIIVKWGKWKNGELQNWMYSTEKGLDGENDQINPDQIMEYSEDIIDKNIKEKTKKKKKKKKKSDMLFHNNYNIIDNFLNNLSSSALSNIYNNKKNAQKKKRTQTLMKKKMKKKTTDKNNKIIEKQSEESSSENENIWIDELKKRKRNKDNTELGINMKSNNKKELYKDENKEKKNKILYTSSSSTSIDMTTESESVNSFDMEDKKMQNQTEMGNNKNDSQSSDINISKSSSSIEMEKRQENEKESNIKINKKKEFYNDNNNNILNKNKTDDKSNLVNFSNFEKYHKSESSETSNNDKERNFKKEKNLRTNINLEFIKKNRDIFEDKKNNNYFEENISPSKDSNSKEKITKRNKKKNDIIKHGHISNSCSSRKSVNSYDKIEKKKKKEKNRIKANEEYKKPVISQNYDLPKKGFSLIWSLKKMKNSQQSAKDDIAFEAPEKNNFNEMDHDQENIKKTKQSFFKKILGVSKVNQKK</sequence>
<keyword evidence="1" id="KW-0677">Repeat</keyword>
<accession>A0A4V0KL60</accession>
<feature type="compositionally biased region" description="Low complexity" evidence="2">
    <location>
        <begin position="918"/>
        <end position="929"/>
    </location>
</feature>
<gene>
    <name evidence="3" type="ORF">PY17X_0920300</name>
</gene>
<dbReference type="KEGG" id="pyo:PY17X_0920300"/>
<dbReference type="SMR" id="A0A4V0KL60"/>
<dbReference type="InterPro" id="IPR003409">
    <property type="entry name" value="MORN"/>
</dbReference>
<dbReference type="EMBL" id="LM993663">
    <property type="protein sequence ID" value="VTZ78392.1"/>
    <property type="molecule type" value="Genomic_DNA"/>
</dbReference>
<dbReference type="AlphaFoldDB" id="A0A4V0KL60"/>
<dbReference type="GO" id="GO:0016301">
    <property type="term" value="F:kinase activity"/>
    <property type="evidence" value="ECO:0007669"/>
    <property type="project" value="UniProtKB-KW"/>
</dbReference>
<evidence type="ECO:0000256" key="1">
    <source>
        <dbReference type="ARBA" id="ARBA00022737"/>
    </source>
</evidence>
<feature type="compositionally biased region" description="Basic and acidic residues" evidence="2">
    <location>
        <begin position="895"/>
        <end position="913"/>
    </location>
</feature>
<keyword evidence="3" id="KW-0418">Kinase</keyword>
<feature type="region of interest" description="Disordered" evidence="2">
    <location>
        <begin position="760"/>
        <end position="827"/>
    </location>
</feature>
<dbReference type="PANTHER" id="PTHR23084">
    <property type="entry name" value="PHOSPHATIDYLINOSITOL-4-PHOSPHATE 5-KINASE RELATED"/>
    <property type="match status" value="1"/>
</dbReference>
<dbReference type="SUPFAM" id="SSF82185">
    <property type="entry name" value="Histone H3 K4-specific methyltransferase SET7/9 N-terminal domain"/>
    <property type="match status" value="2"/>
</dbReference>
<dbReference type="OrthoDB" id="423343at2759"/>
<dbReference type="Proteomes" id="UP000072874">
    <property type="component" value="Chromosome 9"/>
</dbReference>
<feature type="compositionally biased region" description="Low complexity" evidence="2">
    <location>
        <begin position="810"/>
        <end position="819"/>
    </location>
</feature>
<feature type="region of interest" description="Disordered" evidence="2">
    <location>
        <begin position="648"/>
        <end position="687"/>
    </location>
</feature>
<dbReference type="Gene3D" id="2.20.110.10">
    <property type="entry name" value="Histone H3 K4-specific methyltransferase SET7/9 N-terminal domain"/>
    <property type="match status" value="4"/>
</dbReference>
<keyword evidence="3" id="KW-0808">Transferase</keyword>
<organism evidence="3 4">
    <name type="scientific">Plasmodium yoelii</name>
    <dbReference type="NCBI Taxonomy" id="5861"/>
    <lineage>
        <taxon>Eukaryota</taxon>
        <taxon>Sar</taxon>
        <taxon>Alveolata</taxon>
        <taxon>Apicomplexa</taxon>
        <taxon>Aconoidasida</taxon>
        <taxon>Haemosporida</taxon>
        <taxon>Plasmodiidae</taxon>
        <taxon>Plasmodium</taxon>
        <taxon>Plasmodium (Vinckeia)</taxon>
    </lineage>
</organism>
<dbReference type="VEuPathDB" id="PlasmoDB:PYYM_0919700"/>
<evidence type="ECO:0000256" key="2">
    <source>
        <dbReference type="SAM" id="MobiDB-lite"/>
    </source>
</evidence>
<reference evidence="3 4" key="1">
    <citation type="journal article" date="2014" name="BMC Biol.">
        <title>A comprehensive evaluation of rodent malaria parasite genomes and gene expression.</title>
        <authorList>
            <person name="Otto T.D."/>
            <person name="Bohme U."/>
            <person name="Jackson A.P."/>
            <person name="Hunt M."/>
            <person name="Franke-Fayard B."/>
            <person name="Hoeijmakers W.A."/>
            <person name="Religa A.A."/>
            <person name="Robertson L."/>
            <person name="Sanders M."/>
            <person name="Ogun S.A."/>
            <person name="Cunningham D."/>
            <person name="Erhart A."/>
            <person name="Billker O."/>
            <person name="Khan S.M."/>
            <person name="Stunnenberg H.G."/>
            <person name="Langhorne J."/>
            <person name="Holder A.A."/>
            <person name="Waters A.P."/>
            <person name="Newbold C.I."/>
            <person name="Pain A."/>
            <person name="Berriman M."/>
            <person name="Janse C.J."/>
        </authorList>
    </citation>
    <scope>NUCLEOTIDE SEQUENCE [LARGE SCALE GENOMIC DNA]</scope>
    <source>
        <strain evidence="3 4">17X</strain>
    </source>
</reference>
<protein>
    <submittedName>
        <fullName evidence="3">Phosphatidylinositol-4-phosphate 5-kinase, putative</fullName>
    </submittedName>
</protein>
<dbReference type="SMART" id="SM00698">
    <property type="entry name" value="MORN"/>
    <property type="match status" value="7"/>
</dbReference>
<feature type="region of interest" description="Disordered" evidence="2">
    <location>
        <begin position="837"/>
        <end position="856"/>
    </location>
</feature>
<feature type="compositionally biased region" description="Basic and acidic residues" evidence="2">
    <location>
        <begin position="666"/>
        <end position="680"/>
    </location>
</feature>
<evidence type="ECO:0000313" key="3">
    <source>
        <dbReference type="EMBL" id="VTZ78392.1"/>
    </source>
</evidence>
<feature type="compositionally biased region" description="Low complexity" evidence="2">
    <location>
        <begin position="735"/>
        <end position="748"/>
    </location>
</feature>
<feature type="region of interest" description="Disordered" evidence="2">
    <location>
        <begin position="735"/>
        <end position="754"/>
    </location>
</feature>
<dbReference type="VEuPathDB" id="PlasmoDB:PY05169"/>
<feature type="region of interest" description="Disordered" evidence="2">
    <location>
        <begin position="886"/>
        <end position="942"/>
    </location>
</feature>
<feature type="compositionally biased region" description="Basic residues" evidence="2">
    <location>
        <begin position="648"/>
        <end position="665"/>
    </location>
</feature>
<dbReference type="GeneID" id="3790930"/>
<proteinExistence type="predicted"/>
<dbReference type="VEuPathDB" id="PlasmoDB:Py17XNL_000900223"/>
<dbReference type="PANTHER" id="PTHR23084:SF179">
    <property type="entry name" value="OS10G0565000 PROTEIN"/>
    <property type="match status" value="1"/>
</dbReference>
<evidence type="ECO:0000313" key="4">
    <source>
        <dbReference type="Proteomes" id="UP000072874"/>
    </source>
</evidence>
<feature type="compositionally biased region" description="Basic and acidic residues" evidence="2">
    <location>
        <begin position="787"/>
        <end position="809"/>
    </location>
</feature>
<dbReference type="VEuPathDB" id="PlasmoDB:PY05981"/>
<dbReference type="Pfam" id="PF02493">
    <property type="entry name" value="MORN"/>
    <property type="match status" value="5"/>
</dbReference>